<dbReference type="PROSITE" id="PS50893">
    <property type="entry name" value="ABC_TRANSPORTER_2"/>
    <property type="match status" value="1"/>
</dbReference>
<evidence type="ECO:0000256" key="4">
    <source>
        <dbReference type="ARBA" id="ARBA00022840"/>
    </source>
</evidence>
<dbReference type="PANTHER" id="PTHR43776">
    <property type="entry name" value="TRANSPORT ATP-BINDING PROTEIN"/>
    <property type="match status" value="1"/>
</dbReference>
<keyword evidence="3" id="KW-0547">Nucleotide-binding</keyword>
<dbReference type="RefSeq" id="WP_044825337.1">
    <property type="nucleotide sequence ID" value="NZ_CP009687.1"/>
</dbReference>
<dbReference type="GO" id="GO:0055085">
    <property type="term" value="P:transmembrane transport"/>
    <property type="evidence" value="ECO:0007669"/>
    <property type="project" value="UniProtKB-ARBA"/>
</dbReference>
<evidence type="ECO:0000313" key="6">
    <source>
        <dbReference type="Proteomes" id="UP000035704"/>
    </source>
</evidence>
<dbReference type="EMBL" id="CP009687">
    <property type="protein sequence ID" value="AKL95885.1"/>
    <property type="molecule type" value="Genomic_DNA"/>
</dbReference>
<sequence>MIKVENLKKSFTTGTFRKKQVEVLKGVSFEIEAGETLGLVGESGCGKSTLAKIILRLLPLSSGKIFFEGKEITSLKTNEMQKIRSKMQLILQHPEAALNPRMKIYDCIVEPLRIHGLVKKNSKEERAVVEELIEVVGLQPEHLTRYPSEISGGQAQRAVLARILSLEPRLIVADEPTSMLDVSVQAQILNLLKDVQKKFNMAYLFVSHDLEVVRWMSDRIAVMYRGDIVEMGRPEKVLENPLHPYTKSLVENIDNPLKQMKKRARREKAPTSALGGKEAVHCNYCTCCPNLHHGSASKPQLQEVETGHYVACWSI</sequence>
<dbReference type="PANTHER" id="PTHR43776:SF7">
    <property type="entry name" value="D,D-DIPEPTIDE TRANSPORT ATP-BINDING PROTEIN DDPF-RELATED"/>
    <property type="match status" value="1"/>
</dbReference>
<dbReference type="GO" id="GO:0015833">
    <property type="term" value="P:peptide transport"/>
    <property type="evidence" value="ECO:0007669"/>
    <property type="project" value="InterPro"/>
</dbReference>
<dbReference type="Gene3D" id="3.40.50.300">
    <property type="entry name" value="P-loop containing nucleotide triphosphate hydrolases"/>
    <property type="match status" value="1"/>
</dbReference>
<dbReference type="KEGG" id="cace:CACET_c24400"/>
<accession>A0A0D8I8C3</accession>
<dbReference type="CDD" id="cd03257">
    <property type="entry name" value="ABC_NikE_OppD_transporters"/>
    <property type="match status" value="1"/>
</dbReference>
<evidence type="ECO:0000256" key="3">
    <source>
        <dbReference type="ARBA" id="ARBA00022741"/>
    </source>
</evidence>
<keyword evidence="6" id="KW-1185">Reference proteome</keyword>
<dbReference type="NCBIfam" id="TIGR01727">
    <property type="entry name" value="oligo_HPY"/>
    <property type="match status" value="1"/>
</dbReference>
<dbReference type="InterPro" id="IPR017871">
    <property type="entry name" value="ABC_transporter-like_CS"/>
</dbReference>
<dbReference type="GO" id="GO:0016887">
    <property type="term" value="F:ATP hydrolysis activity"/>
    <property type="evidence" value="ECO:0007669"/>
    <property type="project" value="InterPro"/>
</dbReference>
<dbReference type="FunFam" id="3.40.50.300:FF:000016">
    <property type="entry name" value="Oligopeptide ABC transporter ATP-binding component"/>
    <property type="match status" value="1"/>
</dbReference>
<proteinExistence type="inferred from homology"/>
<dbReference type="AlphaFoldDB" id="A0A0D8I8C3"/>
<evidence type="ECO:0000313" key="5">
    <source>
        <dbReference type="EMBL" id="AKL95885.1"/>
    </source>
</evidence>
<dbReference type="InterPro" id="IPR050319">
    <property type="entry name" value="ABC_transp_ATP-bind"/>
</dbReference>
<keyword evidence="2" id="KW-0813">Transport</keyword>
<dbReference type="PROSITE" id="PS00211">
    <property type="entry name" value="ABC_TRANSPORTER_1"/>
    <property type="match status" value="1"/>
</dbReference>
<dbReference type="InterPro" id="IPR003439">
    <property type="entry name" value="ABC_transporter-like_ATP-bd"/>
</dbReference>
<protein>
    <submittedName>
        <fullName evidence="5">Oligopeptide/dipeptide ABC transporter, ATP-binding protein</fullName>
    </submittedName>
</protein>
<keyword evidence="4 5" id="KW-0067">ATP-binding</keyword>
<reference evidence="5 6" key="1">
    <citation type="submission" date="2014-10" db="EMBL/GenBank/DDBJ databases">
        <title>Genome sequence of Clostridium aceticum DSM 1496.</title>
        <authorList>
            <person name="Poehlein A."/>
            <person name="Schiel-Bengelsdorf B."/>
            <person name="Gottschalk G."/>
            <person name="Duerre P."/>
            <person name="Daniel R."/>
        </authorList>
    </citation>
    <scope>NUCLEOTIDE SEQUENCE [LARGE SCALE GENOMIC DNA]</scope>
    <source>
        <strain evidence="5 6">DSM 1496</strain>
    </source>
</reference>
<name>A0A0D8I8C3_9CLOT</name>
<dbReference type="PATRIC" id="fig|84022.5.peg.800"/>
<evidence type="ECO:0000256" key="1">
    <source>
        <dbReference type="ARBA" id="ARBA00005417"/>
    </source>
</evidence>
<dbReference type="GO" id="GO:0005524">
    <property type="term" value="F:ATP binding"/>
    <property type="evidence" value="ECO:0007669"/>
    <property type="project" value="UniProtKB-KW"/>
</dbReference>
<organism evidence="5 6">
    <name type="scientific">Clostridium aceticum</name>
    <dbReference type="NCBI Taxonomy" id="84022"/>
    <lineage>
        <taxon>Bacteria</taxon>
        <taxon>Bacillati</taxon>
        <taxon>Bacillota</taxon>
        <taxon>Clostridia</taxon>
        <taxon>Eubacteriales</taxon>
        <taxon>Clostridiaceae</taxon>
        <taxon>Clostridium</taxon>
    </lineage>
</organism>
<dbReference type="OrthoDB" id="9806285at2"/>
<dbReference type="Proteomes" id="UP000035704">
    <property type="component" value="Chromosome"/>
</dbReference>
<dbReference type="InterPro" id="IPR013563">
    <property type="entry name" value="Oligopep_ABC_C"/>
</dbReference>
<dbReference type="Pfam" id="PF08352">
    <property type="entry name" value="oligo_HPY"/>
    <property type="match status" value="1"/>
</dbReference>
<dbReference type="SUPFAM" id="SSF52540">
    <property type="entry name" value="P-loop containing nucleoside triphosphate hydrolases"/>
    <property type="match status" value="1"/>
</dbReference>
<dbReference type="Pfam" id="PF00005">
    <property type="entry name" value="ABC_tran"/>
    <property type="match status" value="1"/>
</dbReference>
<comment type="similarity">
    <text evidence="1">Belongs to the ABC transporter superfamily.</text>
</comment>
<dbReference type="STRING" id="84022.CACET_c24400"/>
<evidence type="ECO:0000256" key="2">
    <source>
        <dbReference type="ARBA" id="ARBA00022448"/>
    </source>
</evidence>
<gene>
    <name evidence="5" type="ORF">CACET_c24400</name>
</gene>
<dbReference type="InterPro" id="IPR027417">
    <property type="entry name" value="P-loop_NTPase"/>
</dbReference>
<dbReference type="InterPro" id="IPR003593">
    <property type="entry name" value="AAA+_ATPase"/>
</dbReference>
<dbReference type="SMART" id="SM00382">
    <property type="entry name" value="AAA"/>
    <property type="match status" value="1"/>
</dbReference>